<dbReference type="Proteomes" id="UP000324222">
    <property type="component" value="Unassembled WGS sequence"/>
</dbReference>
<reference evidence="1 2" key="1">
    <citation type="submission" date="2019-05" db="EMBL/GenBank/DDBJ databases">
        <title>Another draft genome of Portunus trituberculatus and its Hox gene families provides insights of decapod evolution.</title>
        <authorList>
            <person name="Jeong J.-H."/>
            <person name="Song I."/>
            <person name="Kim S."/>
            <person name="Choi T."/>
            <person name="Kim D."/>
            <person name="Ryu S."/>
            <person name="Kim W."/>
        </authorList>
    </citation>
    <scope>NUCLEOTIDE SEQUENCE [LARGE SCALE GENOMIC DNA]</scope>
    <source>
        <tissue evidence="1">Muscle</tissue>
    </source>
</reference>
<gene>
    <name evidence="1" type="ORF">E2C01_085761</name>
</gene>
<proteinExistence type="predicted"/>
<evidence type="ECO:0000313" key="1">
    <source>
        <dbReference type="EMBL" id="MPC90763.1"/>
    </source>
</evidence>
<dbReference type="EMBL" id="VSRR010085467">
    <property type="protein sequence ID" value="MPC90763.1"/>
    <property type="molecule type" value="Genomic_DNA"/>
</dbReference>
<dbReference type="AlphaFoldDB" id="A0A5B7J8F8"/>
<accession>A0A5B7J8F8</accession>
<comment type="caution">
    <text evidence="1">The sequence shown here is derived from an EMBL/GenBank/DDBJ whole genome shotgun (WGS) entry which is preliminary data.</text>
</comment>
<protein>
    <submittedName>
        <fullName evidence="1">Uncharacterized protein</fullName>
    </submittedName>
</protein>
<keyword evidence="2" id="KW-1185">Reference proteome</keyword>
<name>A0A5B7J8F8_PORTR</name>
<organism evidence="1 2">
    <name type="scientific">Portunus trituberculatus</name>
    <name type="common">Swimming crab</name>
    <name type="synonym">Neptunus trituberculatus</name>
    <dbReference type="NCBI Taxonomy" id="210409"/>
    <lineage>
        <taxon>Eukaryota</taxon>
        <taxon>Metazoa</taxon>
        <taxon>Ecdysozoa</taxon>
        <taxon>Arthropoda</taxon>
        <taxon>Crustacea</taxon>
        <taxon>Multicrustacea</taxon>
        <taxon>Malacostraca</taxon>
        <taxon>Eumalacostraca</taxon>
        <taxon>Eucarida</taxon>
        <taxon>Decapoda</taxon>
        <taxon>Pleocyemata</taxon>
        <taxon>Brachyura</taxon>
        <taxon>Eubrachyura</taxon>
        <taxon>Portunoidea</taxon>
        <taxon>Portunidae</taxon>
        <taxon>Portuninae</taxon>
        <taxon>Portunus</taxon>
    </lineage>
</organism>
<evidence type="ECO:0000313" key="2">
    <source>
        <dbReference type="Proteomes" id="UP000324222"/>
    </source>
</evidence>
<sequence>MIPAGDRPSLIIIDDLHFFSYRENIDAASQLMNTAKILSLAQESAEFCTNSPGVCSTSPLTTFVK</sequence>